<gene>
    <name evidence="1" type="ORF">ACK4CP_16150</name>
</gene>
<comment type="caution">
    <text evidence="1">The sequence shown here is derived from an EMBL/GenBank/DDBJ whole genome shotgun (WGS) entry which is preliminary data.</text>
</comment>
<proteinExistence type="predicted"/>
<dbReference type="RefSeq" id="WP_409550509.1">
    <property type="nucleotide sequence ID" value="NZ_JBKBDE010000005.1"/>
</dbReference>
<reference evidence="1 2" key="1">
    <citation type="submission" date="2024-12" db="EMBL/GenBank/DDBJ databases">
        <title>The coexistence of Mycolicibacterium septicum and Mycolicibacterium nivoides in clinical samples.</title>
        <authorList>
            <person name="Wang C."/>
            <person name="Feng Y."/>
            <person name="Zong Z."/>
        </authorList>
    </citation>
    <scope>NUCLEOTIDE SEQUENCE [LARGE SCALE GENOMIC DNA]</scope>
    <source>
        <strain evidence="1 2">120310</strain>
    </source>
</reference>
<accession>A0ABW9LV83</accession>
<keyword evidence="2" id="KW-1185">Reference proteome</keyword>
<sequence>MTQDVSHAEIIRDGRGFYGSPLNAAALVCEYVSEAAGYYSLHNLWGFPAETDDYILNDPDIYPYVLRVPNHILTATASLVVSLCDASRSENSSQLSIGVLARSLAEYSALVWYLCDSAEDFEMRYLKCCDTLRDSLVKSGAGRPTGPEVLKEVLCHLDEIGSNLRKRISSSPKKFNNANVIGQMDPLNGHSAYDHLSKYTHANVLVCDGLYSRPPERDLWMLLMRSAQWVITALDRASRLSHVGHIFSERAQAFWHEINFLYQDFWIDGEA</sequence>
<evidence type="ECO:0000313" key="2">
    <source>
        <dbReference type="Proteomes" id="UP001635817"/>
    </source>
</evidence>
<organism evidence="1 2">
    <name type="scientific">Mycolicibacterium septicum</name>
    <dbReference type="NCBI Taxonomy" id="98668"/>
    <lineage>
        <taxon>Bacteria</taxon>
        <taxon>Bacillati</taxon>
        <taxon>Actinomycetota</taxon>
        <taxon>Actinomycetes</taxon>
        <taxon>Mycobacteriales</taxon>
        <taxon>Mycobacteriaceae</taxon>
        <taxon>Mycolicibacterium</taxon>
    </lineage>
</organism>
<dbReference type="EMBL" id="JBKBDE010000005">
    <property type="protein sequence ID" value="MFN6551939.1"/>
    <property type="molecule type" value="Genomic_DNA"/>
</dbReference>
<name>A0ABW9LV83_9MYCO</name>
<evidence type="ECO:0000313" key="1">
    <source>
        <dbReference type="EMBL" id="MFN6551939.1"/>
    </source>
</evidence>
<dbReference type="Proteomes" id="UP001635817">
    <property type="component" value="Unassembled WGS sequence"/>
</dbReference>
<protein>
    <submittedName>
        <fullName evidence="1">Uncharacterized protein</fullName>
    </submittedName>
</protein>